<keyword evidence="6" id="KW-0378">Hydrolase</keyword>
<keyword evidence="8" id="KW-0238">DNA-binding</keyword>
<dbReference type="PANTHER" id="PTHR22993">
    <property type="entry name" value="FORMAMIDOPYRIMIDINE-DNA GLYCOSYLASE"/>
    <property type="match status" value="1"/>
</dbReference>
<dbReference type="PROSITE" id="PS51066">
    <property type="entry name" value="ZF_FPG_2"/>
    <property type="match status" value="1"/>
</dbReference>
<evidence type="ECO:0000256" key="6">
    <source>
        <dbReference type="ARBA" id="ARBA00022801"/>
    </source>
</evidence>
<dbReference type="InterPro" id="IPR035937">
    <property type="entry name" value="FPG_N"/>
</dbReference>
<proteinExistence type="inferred from homology"/>
<dbReference type="SMART" id="SM01232">
    <property type="entry name" value="H2TH"/>
    <property type="match status" value="1"/>
</dbReference>
<dbReference type="PROSITE" id="PS51068">
    <property type="entry name" value="FPG_CAT"/>
    <property type="match status" value="1"/>
</dbReference>
<dbReference type="SMART" id="SM00898">
    <property type="entry name" value="Fapy_DNA_glyco"/>
    <property type="match status" value="1"/>
</dbReference>
<dbReference type="Gene3D" id="3.20.190.10">
    <property type="entry name" value="MutM-like, N-terminal"/>
    <property type="match status" value="1"/>
</dbReference>
<feature type="domain" description="FPG-type" evidence="14">
    <location>
        <begin position="206"/>
        <end position="240"/>
    </location>
</feature>
<keyword evidence="10" id="KW-0456">Lyase</keyword>
<evidence type="ECO:0000256" key="4">
    <source>
        <dbReference type="ARBA" id="ARBA00022763"/>
    </source>
</evidence>
<evidence type="ECO:0000256" key="13">
    <source>
        <dbReference type="PROSITE-ProRule" id="PRU00391"/>
    </source>
</evidence>
<keyword evidence="7" id="KW-0862">Zinc</keyword>
<evidence type="ECO:0000256" key="5">
    <source>
        <dbReference type="ARBA" id="ARBA00022771"/>
    </source>
</evidence>
<keyword evidence="17" id="KW-1185">Reference proteome</keyword>
<protein>
    <recommendedName>
        <fullName evidence="18">DNA-(apurinic or apyrimidinic site) lyase</fullName>
    </recommendedName>
</protein>
<dbReference type="Gene3D" id="1.10.8.50">
    <property type="match status" value="1"/>
</dbReference>
<name>A0ABY4C7C2_9BACT</name>
<dbReference type="RefSeq" id="WP_243536733.1">
    <property type="nucleotide sequence ID" value="NZ_CP093442.1"/>
</dbReference>
<comment type="similarity">
    <text evidence="2">Belongs to the FPG family.</text>
</comment>
<evidence type="ECO:0000256" key="9">
    <source>
        <dbReference type="ARBA" id="ARBA00023204"/>
    </source>
</evidence>
<evidence type="ECO:0000256" key="10">
    <source>
        <dbReference type="ARBA" id="ARBA00023239"/>
    </source>
</evidence>
<accession>A0ABY4C7C2</accession>
<keyword evidence="3" id="KW-0479">Metal-binding</keyword>
<comment type="catalytic activity">
    <reaction evidence="1">
        <text>Hydrolysis of DNA containing ring-opened 7-methylguanine residues, releasing 2,6-diamino-4-hydroxy-5-(N-methyl)formamidopyrimidine.</text>
        <dbReference type="EC" id="3.2.2.23"/>
    </reaction>
</comment>
<dbReference type="Pfam" id="PF06831">
    <property type="entry name" value="H2TH"/>
    <property type="match status" value="1"/>
</dbReference>
<gene>
    <name evidence="16" type="ORF">MNR06_12970</name>
</gene>
<evidence type="ECO:0000256" key="2">
    <source>
        <dbReference type="ARBA" id="ARBA00009409"/>
    </source>
</evidence>
<dbReference type="SUPFAM" id="SSF46946">
    <property type="entry name" value="S13-like H2TH domain"/>
    <property type="match status" value="1"/>
</dbReference>
<evidence type="ECO:0000256" key="11">
    <source>
        <dbReference type="ARBA" id="ARBA00023268"/>
    </source>
</evidence>
<feature type="domain" description="Formamidopyrimidine-DNA glycosylase catalytic" evidence="15">
    <location>
        <begin position="1"/>
        <end position="93"/>
    </location>
</feature>
<evidence type="ECO:0000313" key="16">
    <source>
        <dbReference type="EMBL" id="UOF00609.1"/>
    </source>
</evidence>
<evidence type="ECO:0000256" key="8">
    <source>
        <dbReference type="ARBA" id="ARBA00023125"/>
    </source>
</evidence>
<organism evidence="16 17">
    <name type="scientific">Bdellovibrio reynosensis</name>
    <dbReference type="NCBI Taxonomy" id="2835041"/>
    <lineage>
        <taxon>Bacteria</taxon>
        <taxon>Pseudomonadati</taxon>
        <taxon>Bdellovibrionota</taxon>
        <taxon>Bdellovibrionia</taxon>
        <taxon>Bdellovibrionales</taxon>
        <taxon>Pseudobdellovibrionaceae</taxon>
        <taxon>Bdellovibrio</taxon>
    </lineage>
</organism>
<dbReference type="PANTHER" id="PTHR22993:SF9">
    <property type="entry name" value="FORMAMIDOPYRIMIDINE-DNA GLYCOSYLASE"/>
    <property type="match status" value="1"/>
</dbReference>
<dbReference type="InterPro" id="IPR015886">
    <property type="entry name" value="H2TH_FPG"/>
</dbReference>
<evidence type="ECO:0000259" key="15">
    <source>
        <dbReference type="PROSITE" id="PS51068"/>
    </source>
</evidence>
<dbReference type="EMBL" id="CP093442">
    <property type="protein sequence ID" value="UOF00609.1"/>
    <property type="molecule type" value="Genomic_DNA"/>
</dbReference>
<evidence type="ECO:0000313" key="17">
    <source>
        <dbReference type="Proteomes" id="UP000830116"/>
    </source>
</evidence>
<dbReference type="Pfam" id="PF01149">
    <property type="entry name" value="Fapy_DNA_glyco"/>
    <property type="match status" value="1"/>
</dbReference>
<dbReference type="InterPro" id="IPR000214">
    <property type="entry name" value="Znf_DNA_glyclase/AP_lyase"/>
</dbReference>
<keyword evidence="12" id="KW-0326">Glycosidase</keyword>
<sequence>MEGPSIVIACEELKPFLKKKIKKATGTAKIPLRAISGSTLKSARSWGKHLLLFFSDVNLRIHFLMFGSYRINNPRENRIPKLELDYGDSKIYFYSCAIKEQPKGFEKNYDWSIDLMSPEWDSKKALKNVQANQDAQVCDVLMDQDIFAGLGNIMKNEIQFNTRLHPETKVKDLSLPRLKALVKEANRYAWQFYEWKKENVLKRNWQVMRKKSCPICGRNIKKKVTGKLKRWSHFCNHCQKK</sequence>
<keyword evidence="4" id="KW-0227">DNA damage</keyword>
<evidence type="ECO:0000256" key="1">
    <source>
        <dbReference type="ARBA" id="ARBA00001668"/>
    </source>
</evidence>
<keyword evidence="5 13" id="KW-0863">Zinc-finger</keyword>
<evidence type="ECO:0000256" key="3">
    <source>
        <dbReference type="ARBA" id="ARBA00022723"/>
    </source>
</evidence>
<evidence type="ECO:0008006" key="18">
    <source>
        <dbReference type="Google" id="ProtNLM"/>
    </source>
</evidence>
<dbReference type="SUPFAM" id="SSF81624">
    <property type="entry name" value="N-terminal domain of MutM-like DNA repair proteins"/>
    <property type="match status" value="1"/>
</dbReference>
<keyword evidence="11" id="KW-0511">Multifunctional enzyme</keyword>
<evidence type="ECO:0000259" key="14">
    <source>
        <dbReference type="PROSITE" id="PS51066"/>
    </source>
</evidence>
<dbReference type="InterPro" id="IPR010979">
    <property type="entry name" value="Ribosomal_uS13-like_H2TH"/>
</dbReference>
<evidence type="ECO:0000256" key="7">
    <source>
        <dbReference type="ARBA" id="ARBA00022833"/>
    </source>
</evidence>
<keyword evidence="9" id="KW-0234">DNA repair</keyword>
<reference evidence="16" key="1">
    <citation type="submission" date="2022-03" db="EMBL/GenBank/DDBJ databases">
        <title>Genome Identification and Characterization of new species Bdellovibrio reynosense LBG001 sp. nov. from a Mexico soil sample.</title>
        <authorList>
            <person name="Camilli A."/>
            <person name="Ajao Y."/>
            <person name="Guo X."/>
        </authorList>
    </citation>
    <scope>NUCLEOTIDE SEQUENCE</scope>
    <source>
        <strain evidence="16">LBG001</strain>
    </source>
</reference>
<evidence type="ECO:0000256" key="12">
    <source>
        <dbReference type="ARBA" id="ARBA00023295"/>
    </source>
</evidence>
<dbReference type="InterPro" id="IPR012319">
    <property type="entry name" value="FPG_cat"/>
</dbReference>
<dbReference type="Proteomes" id="UP000830116">
    <property type="component" value="Chromosome"/>
</dbReference>